<feature type="domain" description="Flagellin C-terminal" evidence="4">
    <location>
        <begin position="279"/>
        <end position="357"/>
    </location>
</feature>
<keyword evidence="5" id="KW-0966">Cell projection</keyword>
<dbReference type="GO" id="GO:0009288">
    <property type="term" value="C:bacterial-type flagellum"/>
    <property type="evidence" value="ECO:0007669"/>
    <property type="project" value="UniProtKB-SubCell"/>
</dbReference>
<keyword evidence="5" id="KW-0282">Flagellum</keyword>
<dbReference type="SUPFAM" id="SSF64518">
    <property type="entry name" value="Phase 1 flagellin"/>
    <property type="match status" value="1"/>
</dbReference>
<keyword evidence="5" id="KW-0969">Cilium</keyword>
<gene>
    <name evidence="5" type="ORF">GWA01_22560</name>
</gene>
<dbReference type="OrthoDB" id="7260935at2"/>
<dbReference type="AlphaFoldDB" id="A0A511B205"/>
<comment type="caution">
    <text evidence="5">The sequence shown here is derived from an EMBL/GenBank/DDBJ whole genome shotgun (WGS) entry which is preliminary data.</text>
</comment>
<comment type="similarity">
    <text evidence="2">Belongs to the bacterial flagellin family.</text>
</comment>
<sequence>MAGVVATYAYNTASSQLLLGVSNLSQLNDSQKTATASGVKSTTYAGLGSSRSQAISLQPAITQIGAWTGNITTAQNTLSTTQTAVQQISSIANDLNDTLATLQSNVSADGVATAVSAAKNALNSLGSLLNTKQGSTYVFSGQDLQTAPVSDNGNLVNSTLASNIQSIVASTGSTSAQDVLASTLQASADTTAGDPFSASLSTDPETASGQSVKAIVSQGAPVAIGVVATQGGAATDVSTGSPIRDLMRNLMVVASLGSVSAGSDSFNAIVKGLQQTNTSVVTGLSDMAGQMGVTQNSLTVQSSALGQMNSMLTDQLGKAKDVDLAQLSVQMTDTQNQLEASYSIISKMKGMTLASYL</sequence>
<dbReference type="Gene3D" id="1.20.1330.10">
    <property type="entry name" value="f41 fragment of flagellin, N-terminal domain"/>
    <property type="match status" value="1"/>
</dbReference>
<comment type="subcellular location">
    <subcellularLocation>
        <location evidence="1">Bacterial flagellum</location>
    </subcellularLocation>
</comment>
<dbReference type="EMBL" id="BJUZ01000003">
    <property type="protein sequence ID" value="GEK94486.1"/>
    <property type="molecule type" value="Genomic_DNA"/>
</dbReference>
<proteinExistence type="inferred from homology"/>
<dbReference type="NCBIfam" id="NF006489">
    <property type="entry name" value="PRK08913.1"/>
    <property type="match status" value="1"/>
</dbReference>
<dbReference type="RefSeq" id="WP_146798053.1">
    <property type="nucleotide sequence ID" value="NZ_BARC01000002.1"/>
</dbReference>
<keyword evidence="3" id="KW-0975">Bacterial flagellum</keyword>
<keyword evidence="6" id="KW-1185">Reference proteome</keyword>
<dbReference type="Proteomes" id="UP000321230">
    <property type="component" value="Unassembled WGS sequence"/>
</dbReference>
<dbReference type="InterPro" id="IPR046358">
    <property type="entry name" value="Flagellin_C"/>
</dbReference>
<dbReference type="PANTHER" id="PTHR42792">
    <property type="entry name" value="FLAGELLIN"/>
    <property type="match status" value="1"/>
</dbReference>
<evidence type="ECO:0000313" key="6">
    <source>
        <dbReference type="Proteomes" id="UP000321230"/>
    </source>
</evidence>
<accession>A0A511B205</accession>
<dbReference type="InterPro" id="IPR001492">
    <property type="entry name" value="Flagellin"/>
</dbReference>
<reference evidence="5 6" key="1">
    <citation type="submission" date="2019-07" db="EMBL/GenBank/DDBJ databases">
        <title>Whole genome shotgun sequence of Gluconobacter wancherniae NBRC 103581.</title>
        <authorList>
            <person name="Hosoyama A."/>
            <person name="Uohara A."/>
            <person name="Ohji S."/>
            <person name="Ichikawa N."/>
        </authorList>
    </citation>
    <scope>NUCLEOTIDE SEQUENCE [LARGE SCALE GENOMIC DNA]</scope>
    <source>
        <strain evidence="5 6">NBRC 103581</strain>
    </source>
</reference>
<evidence type="ECO:0000313" key="5">
    <source>
        <dbReference type="EMBL" id="GEK94486.1"/>
    </source>
</evidence>
<protein>
    <submittedName>
        <fullName evidence="5">Flagellin</fullName>
    </submittedName>
</protein>
<evidence type="ECO:0000256" key="1">
    <source>
        <dbReference type="ARBA" id="ARBA00004365"/>
    </source>
</evidence>
<evidence type="ECO:0000259" key="4">
    <source>
        <dbReference type="Pfam" id="PF00700"/>
    </source>
</evidence>
<organism evidence="5 6">
    <name type="scientific">Gluconobacter wancherniae NBRC 103581</name>
    <dbReference type="NCBI Taxonomy" id="656744"/>
    <lineage>
        <taxon>Bacteria</taxon>
        <taxon>Pseudomonadati</taxon>
        <taxon>Pseudomonadota</taxon>
        <taxon>Alphaproteobacteria</taxon>
        <taxon>Acetobacterales</taxon>
        <taxon>Acetobacteraceae</taxon>
        <taxon>Gluconobacter</taxon>
    </lineage>
</organism>
<dbReference type="Pfam" id="PF00700">
    <property type="entry name" value="Flagellin_C"/>
    <property type="match status" value="1"/>
</dbReference>
<evidence type="ECO:0000256" key="3">
    <source>
        <dbReference type="ARBA" id="ARBA00023143"/>
    </source>
</evidence>
<dbReference type="GO" id="GO:0005198">
    <property type="term" value="F:structural molecule activity"/>
    <property type="evidence" value="ECO:0007669"/>
    <property type="project" value="InterPro"/>
</dbReference>
<dbReference type="PANTHER" id="PTHR42792:SF1">
    <property type="entry name" value="FLAGELLAR HOOK-ASSOCIATED PROTEIN 3"/>
    <property type="match status" value="1"/>
</dbReference>
<evidence type="ECO:0000256" key="2">
    <source>
        <dbReference type="ARBA" id="ARBA00005709"/>
    </source>
</evidence>
<name>A0A511B205_9PROT</name>